<dbReference type="EMBL" id="JACMRX010000006">
    <property type="protein sequence ID" value="KAF7987588.1"/>
    <property type="molecule type" value="Genomic_DNA"/>
</dbReference>
<gene>
    <name evidence="1" type="ORF">HCN44_003451</name>
</gene>
<evidence type="ECO:0000313" key="1">
    <source>
        <dbReference type="EMBL" id="KAF7987588.1"/>
    </source>
</evidence>
<organism evidence="1 2">
    <name type="scientific">Aphidius gifuensis</name>
    <name type="common">Parasitoid wasp</name>
    <dbReference type="NCBI Taxonomy" id="684658"/>
    <lineage>
        <taxon>Eukaryota</taxon>
        <taxon>Metazoa</taxon>
        <taxon>Ecdysozoa</taxon>
        <taxon>Arthropoda</taxon>
        <taxon>Hexapoda</taxon>
        <taxon>Insecta</taxon>
        <taxon>Pterygota</taxon>
        <taxon>Neoptera</taxon>
        <taxon>Endopterygota</taxon>
        <taxon>Hymenoptera</taxon>
        <taxon>Apocrita</taxon>
        <taxon>Ichneumonoidea</taxon>
        <taxon>Braconidae</taxon>
        <taxon>Aphidiinae</taxon>
        <taxon>Aphidius</taxon>
    </lineage>
</organism>
<comment type="caution">
    <text evidence="1">The sequence shown here is derived from an EMBL/GenBank/DDBJ whole genome shotgun (WGS) entry which is preliminary data.</text>
</comment>
<protein>
    <submittedName>
        <fullName evidence="1">Uncharacterized protein</fullName>
    </submittedName>
</protein>
<dbReference type="AlphaFoldDB" id="A0A835CMY9"/>
<sequence>MPDENTLQSDFDKDYSGKSDLFDIRWKFIVEHLMEYLQRPKVITIVDQKEFVHLLQHLSEEHKVAVILYLLPCIIAPDTIRKRKSDQATNNSTQKKNRLTVKECRDSFFLHVEDSATLNSALDEHKKILHLSGLSFQPTFVLVGPIHAVESSYVVVEDTIYEVDTPVDALKLCFKIFWALDCQYPQRANSLWRFIQVVGFQINIKDRCHQTTLSIIHDIEKKISAASNMIT</sequence>
<proteinExistence type="predicted"/>
<reference evidence="1 2" key="1">
    <citation type="submission" date="2020-08" db="EMBL/GenBank/DDBJ databases">
        <title>Aphidius gifuensis genome sequencing and assembly.</title>
        <authorList>
            <person name="Du Z."/>
        </authorList>
    </citation>
    <scope>NUCLEOTIDE SEQUENCE [LARGE SCALE GENOMIC DNA]</scope>
    <source>
        <strain evidence="1">YNYX2018</strain>
        <tissue evidence="1">Adults</tissue>
    </source>
</reference>
<accession>A0A835CMY9</accession>
<dbReference type="Proteomes" id="UP000639338">
    <property type="component" value="Unassembled WGS sequence"/>
</dbReference>
<evidence type="ECO:0000313" key="2">
    <source>
        <dbReference type="Proteomes" id="UP000639338"/>
    </source>
</evidence>
<keyword evidence="2" id="KW-1185">Reference proteome</keyword>
<name>A0A835CMY9_APHGI</name>
<dbReference type="OrthoDB" id="7698488at2759"/>